<dbReference type="Proteomes" id="UP000326458">
    <property type="component" value="Unassembled WGS sequence"/>
</dbReference>
<dbReference type="InterPro" id="IPR006603">
    <property type="entry name" value="PQ-loop_rpt"/>
</dbReference>
<accession>A0A5N3WTZ0</accession>
<feature type="region of interest" description="Disordered" evidence="6">
    <location>
        <begin position="227"/>
        <end position="305"/>
    </location>
</feature>
<evidence type="ECO:0000313" key="9">
    <source>
        <dbReference type="Proteomes" id="UP000326458"/>
    </source>
</evidence>
<feature type="compositionally biased region" description="Basic and acidic residues" evidence="6">
    <location>
        <begin position="377"/>
        <end position="388"/>
    </location>
</feature>
<dbReference type="GO" id="GO:0015189">
    <property type="term" value="F:L-lysine transmembrane transporter activity"/>
    <property type="evidence" value="ECO:0007669"/>
    <property type="project" value="TreeGrafter"/>
</dbReference>
<evidence type="ECO:0000256" key="7">
    <source>
        <dbReference type="SAM" id="Phobius"/>
    </source>
</evidence>
<dbReference type="SMART" id="SM00679">
    <property type="entry name" value="CTNS"/>
    <property type="match status" value="1"/>
</dbReference>
<feature type="transmembrane region" description="Helical" evidence="7">
    <location>
        <begin position="70"/>
        <end position="90"/>
    </location>
</feature>
<dbReference type="Gene3D" id="1.20.1280.290">
    <property type="match status" value="1"/>
</dbReference>
<comment type="subcellular location">
    <subcellularLocation>
        <location evidence="1">Membrane</location>
        <topology evidence="1">Multi-pass membrane protein</topology>
    </subcellularLocation>
</comment>
<comment type="similarity">
    <text evidence="5">Belongs to the laat-1 family.</text>
</comment>
<evidence type="ECO:0000256" key="6">
    <source>
        <dbReference type="SAM" id="MobiDB-lite"/>
    </source>
</evidence>
<feature type="transmembrane region" description="Helical" evidence="7">
    <location>
        <begin position="37"/>
        <end position="58"/>
    </location>
</feature>
<comment type="caution">
    <text evidence="8">The sequence shown here is derived from an EMBL/GenBank/DDBJ whole genome shotgun (WGS) entry which is preliminary data.</text>
</comment>
<protein>
    <recommendedName>
        <fullName evidence="10">PQ-loop repeat-containing protein 2</fullName>
    </recommendedName>
</protein>
<dbReference type="FunFam" id="1.20.1280.290:FF:000013">
    <property type="entry name" value="lysosomal amino acid transporter 1 homolog"/>
    <property type="match status" value="1"/>
</dbReference>
<gene>
    <name evidence="8" type="ORF">FD754_007882</name>
</gene>
<feature type="region of interest" description="Disordered" evidence="6">
    <location>
        <begin position="368"/>
        <end position="389"/>
    </location>
</feature>
<evidence type="ECO:0000256" key="4">
    <source>
        <dbReference type="ARBA" id="ARBA00023136"/>
    </source>
</evidence>
<proteinExistence type="inferred from homology"/>
<dbReference type="GO" id="GO:0005765">
    <property type="term" value="C:lysosomal membrane"/>
    <property type="evidence" value="ECO:0007669"/>
    <property type="project" value="TreeGrafter"/>
</dbReference>
<evidence type="ECO:0000256" key="1">
    <source>
        <dbReference type="ARBA" id="ARBA00004141"/>
    </source>
</evidence>
<organism evidence="8 9">
    <name type="scientific">Muntiacus muntjak</name>
    <name type="common">Barking deer</name>
    <name type="synonym">Indian muntjac</name>
    <dbReference type="NCBI Taxonomy" id="9888"/>
    <lineage>
        <taxon>Eukaryota</taxon>
        <taxon>Metazoa</taxon>
        <taxon>Chordata</taxon>
        <taxon>Craniata</taxon>
        <taxon>Vertebrata</taxon>
        <taxon>Euteleostomi</taxon>
        <taxon>Mammalia</taxon>
        <taxon>Eutheria</taxon>
        <taxon>Laurasiatheria</taxon>
        <taxon>Artiodactyla</taxon>
        <taxon>Ruminantia</taxon>
        <taxon>Pecora</taxon>
        <taxon>Cervidae</taxon>
        <taxon>Muntiacinae</taxon>
        <taxon>Muntiacus</taxon>
    </lineage>
</organism>
<sequence>MVWMKLGSANFSSCPNGSSQWIWDVLGECAQDGWDKASVGLGLLSILCFAASTFPQYIKACKTGNMDQALSLWFLLGWIGGDSCNLIGSFLADQLPLQTYTAVYYVLADVLMLSLYFYYKFKKRPSPSLHKKGDHWLRHRLRVQRAVPVLPAASDPHQLPAEVNPGDLVLTVRLGDAGEYTVWTECAAKKPRGGPERGQLCATPPALACGQSGRPAARHHCILQGDQAEPRRCPGPPDAPRKGKACSDGAACPGLGRGSAGEPGTAGPNAPQHPQRLMRQPLGPPPRLGTCPPRGRAAADTRPSGYPSPVAHLPHCPSPPWHPPRPKEGPRRTQACPVHHTWPSKRYSQAACGGLPSPDARFWGMGRDGSQAPGGREGSECGRSRLEGHPGPLGSSTCFSVTAPYLVVRHSGEKRPSNRVPALRHSARSRTVKVQTLVLHLSFPVPHLPHLCNGTIVPPLHTSFQGVNKMVWLQRLPQVWRQ</sequence>
<dbReference type="PANTHER" id="PTHR16201:SF36">
    <property type="entry name" value="LYSOSOMAL AMINO ACID TRANSPORTER 1 HOMOLOG"/>
    <property type="match status" value="1"/>
</dbReference>
<dbReference type="PANTHER" id="PTHR16201">
    <property type="entry name" value="SEVEN TRANSMEMBRANE PROTEIN 1-RELATED"/>
    <property type="match status" value="1"/>
</dbReference>
<keyword evidence="4 7" id="KW-0472">Membrane</keyword>
<keyword evidence="3 7" id="KW-1133">Transmembrane helix</keyword>
<evidence type="ECO:0000313" key="8">
    <source>
        <dbReference type="EMBL" id="KAB0363726.1"/>
    </source>
</evidence>
<evidence type="ECO:0000256" key="5">
    <source>
        <dbReference type="ARBA" id="ARBA00038039"/>
    </source>
</evidence>
<name>A0A5N3WTZ0_MUNMU</name>
<dbReference type="AlphaFoldDB" id="A0A5N3WTZ0"/>
<dbReference type="Pfam" id="PF04193">
    <property type="entry name" value="PQ-loop"/>
    <property type="match status" value="1"/>
</dbReference>
<evidence type="ECO:0000256" key="2">
    <source>
        <dbReference type="ARBA" id="ARBA00022692"/>
    </source>
</evidence>
<reference evidence="8 9" key="1">
    <citation type="submission" date="2019-06" db="EMBL/GenBank/DDBJ databases">
        <title>Discovery of a novel chromosome fission-fusion reversal in muntjac.</title>
        <authorList>
            <person name="Mudd A.B."/>
            <person name="Bredeson J.V."/>
            <person name="Baum R."/>
            <person name="Hockemeyer D."/>
            <person name="Rokhsar D.S."/>
        </authorList>
    </citation>
    <scope>NUCLEOTIDE SEQUENCE [LARGE SCALE GENOMIC DNA]</scope>
    <source>
        <strain evidence="8">UTSW_UCB_Mm</strain>
        <tissue evidence="8">Fibroblast cell line</tissue>
    </source>
</reference>
<evidence type="ECO:0000256" key="3">
    <source>
        <dbReference type="ARBA" id="ARBA00022989"/>
    </source>
</evidence>
<feature type="transmembrane region" description="Helical" evidence="7">
    <location>
        <begin position="102"/>
        <end position="119"/>
    </location>
</feature>
<keyword evidence="2 7" id="KW-0812">Transmembrane</keyword>
<dbReference type="EMBL" id="VCEA01000001">
    <property type="protein sequence ID" value="KAB0363726.1"/>
    <property type="molecule type" value="Genomic_DNA"/>
</dbReference>
<dbReference type="InterPro" id="IPR051415">
    <property type="entry name" value="LAAT-1"/>
</dbReference>
<evidence type="ECO:0008006" key="10">
    <source>
        <dbReference type="Google" id="ProtNLM"/>
    </source>
</evidence>
<keyword evidence="9" id="KW-1185">Reference proteome</keyword>